<dbReference type="Gene3D" id="3.30.1120.10">
    <property type="match status" value="1"/>
</dbReference>
<dbReference type="PANTHER" id="PTHR42693:SF53">
    <property type="entry name" value="ENDO-4-O-SULFATASE"/>
    <property type="match status" value="1"/>
</dbReference>
<evidence type="ECO:0000256" key="3">
    <source>
        <dbReference type="ARBA" id="ARBA00022801"/>
    </source>
</evidence>
<sequence length="994" mass="106815">MKRLITLYAISTVVMSYSATVTYDFDGGDFEATVSNALLSASAASFQLGVPEPGTGPQVQQLAERSDGVGGIVFHINQRSFNDSDLVPMSPTESGIEFMVTPDSGGAIDLSFASLTIDVSVFSDGASVMDSIGLYAIVGGVTSAVDGVKTVINPGGGGNTLDLYDVGTTSRVSGWNLTLTDTTVVTDTLIFNLSELGELSIDQSIAFKIAGLVNKNNTANFNSCFDQIVLSLNSSGSSNTVPIALDDAYSVARGMDLNVAVPGVLMNDEDGDVLSALLIADVDSGWLTLNADGSFDYTAADGYTGTVGFTYAAIDGVSTGNTAAVSIQVYEPIAVERPNILIFFADDMGIGDSRIYNQSANMPPAQPTIEGFASSGMVFNDAHTQAALCAPSRYSILTGNYPWRGRTEGGSWHMNKGAQVMLGQQTLAHVLNSAGYHSAIFGKGHLGGYLADANGVADTKQIVWNLQDARDFLAGDTTKQANYYDPTKTDWTQPVSNGVHSALVGFDYSFMLYGGIQDPLYAYFENDYIVGNPADLFVYDNPHYMTDNGDHWTYRPGYGLPDWYTCDVGPTLTRKTLDYIDAHLAANEAGGTEEPFFIHYCAEAVHSKHTPPIDFLGTPVAGETGSSHSDMLLELEVAFSNILHKLEVEGLLEDTLVIFTSDNGGLGINEAGSGHNPNEGLRGYKASIWEGGHRVPLFVKWGDRIPAGSYDHMVGVHDIYATLAQLVGKAQGNGQGLDAVSFLSVLLSGNQAPVRDHLLCRGNSINKGSQDVDPIEFTGRAVREGAYKLVTDMDGNPLYLFDLADDSSEGADLLSEPAQAERLARMSAKMDEYVSMVYDYSHPSAAPRSETLPPYRDLNGNGMDDDWEMLYFGSTNAPLGGAEEDFDADSIVNLLEFSFGSNPALVNDPAAVLPEYAVSGDIFEYIYRRRQDASAWNLFYTNEQTDNLMSNRWSSAGVTEAGAAFISADIESVTNQYFMTGTTNRFFRLQVEAK</sequence>
<keyword evidence="3" id="KW-0378">Hydrolase</keyword>
<dbReference type="AlphaFoldDB" id="A0A6C2TZ17"/>
<evidence type="ECO:0000259" key="5">
    <source>
        <dbReference type="Pfam" id="PF00884"/>
    </source>
</evidence>
<evidence type="ECO:0000256" key="2">
    <source>
        <dbReference type="ARBA" id="ARBA00022723"/>
    </source>
</evidence>
<protein>
    <submittedName>
        <fullName evidence="6">Choline-sulfatase</fullName>
    </submittedName>
</protein>
<dbReference type="Pfam" id="PF00884">
    <property type="entry name" value="Sulfatase"/>
    <property type="match status" value="1"/>
</dbReference>
<comment type="similarity">
    <text evidence="1">Belongs to the sulfatase family.</text>
</comment>
<feature type="domain" description="Sulfatase N-terminal" evidence="5">
    <location>
        <begin position="338"/>
        <end position="728"/>
    </location>
</feature>
<dbReference type="InterPro" id="IPR000917">
    <property type="entry name" value="Sulfatase_N"/>
</dbReference>
<gene>
    <name evidence="6" type="primary">betC_16</name>
    <name evidence="6" type="ORF">PDESU_01154</name>
</gene>
<organism evidence="6 7">
    <name type="scientific">Pontiella desulfatans</name>
    <dbReference type="NCBI Taxonomy" id="2750659"/>
    <lineage>
        <taxon>Bacteria</taxon>
        <taxon>Pseudomonadati</taxon>
        <taxon>Kiritimatiellota</taxon>
        <taxon>Kiritimatiellia</taxon>
        <taxon>Kiritimatiellales</taxon>
        <taxon>Pontiellaceae</taxon>
        <taxon>Pontiella</taxon>
    </lineage>
</organism>
<dbReference type="InterPro" id="IPR050738">
    <property type="entry name" value="Sulfatase"/>
</dbReference>
<reference evidence="6 7" key="1">
    <citation type="submission" date="2019-04" db="EMBL/GenBank/DDBJ databases">
        <authorList>
            <person name="Van Vliet M D."/>
        </authorList>
    </citation>
    <scope>NUCLEOTIDE SEQUENCE [LARGE SCALE GENOMIC DNA]</scope>
    <source>
        <strain evidence="6 7">F1</strain>
    </source>
</reference>
<dbReference type="EMBL" id="CAAHFG010000001">
    <property type="protein sequence ID" value="VGO12601.1"/>
    <property type="molecule type" value="Genomic_DNA"/>
</dbReference>
<keyword evidence="4" id="KW-0106">Calcium</keyword>
<dbReference type="GO" id="GO:0046872">
    <property type="term" value="F:metal ion binding"/>
    <property type="evidence" value="ECO:0007669"/>
    <property type="project" value="UniProtKB-KW"/>
</dbReference>
<keyword evidence="2" id="KW-0479">Metal-binding</keyword>
<dbReference type="PANTHER" id="PTHR42693">
    <property type="entry name" value="ARYLSULFATASE FAMILY MEMBER"/>
    <property type="match status" value="1"/>
</dbReference>
<evidence type="ECO:0000313" key="6">
    <source>
        <dbReference type="EMBL" id="VGO12601.1"/>
    </source>
</evidence>
<evidence type="ECO:0000256" key="1">
    <source>
        <dbReference type="ARBA" id="ARBA00008779"/>
    </source>
</evidence>
<name>A0A6C2TZ17_PONDE</name>
<dbReference type="PROSITE" id="PS00523">
    <property type="entry name" value="SULFATASE_1"/>
    <property type="match status" value="1"/>
</dbReference>
<evidence type="ECO:0000313" key="7">
    <source>
        <dbReference type="Proteomes" id="UP000366872"/>
    </source>
</evidence>
<evidence type="ECO:0000256" key="4">
    <source>
        <dbReference type="ARBA" id="ARBA00022837"/>
    </source>
</evidence>
<dbReference type="Gene3D" id="3.40.720.10">
    <property type="entry name" value="Alkaline Phosphatase, subunit A"/>
    <property type="match status" value="1"/>
</dbReference>
<keyword evidence="7" id="KW-1185">Reference proteome</keyword>
<proteinExistence type="inferred from homology"/>
<dbReference type="Proteomes" id="UP000366872">
    <property type="component" value="Unassembled WGS sequence"/>
</dbReference>
<dbReference type="SUPFAM" id="SSF53649">
    <property type="entry name" value="Alkaline phosphatase-like"/>
    <property type="match status" value="1"/>
</dbReference>
<dbReference type="Pfam" id="PF17963">
    <property type="entry name" value="Big_9"/>
    <property type="match status" value="1"/>
</dbReference>
<dbReference type="InterPro" id="IPR017850">
    <property type="entry name" value="Alkaline_phosphatase_core_sf"/>
</dbReference>
<dbReference type="GO" id="GO:0004065">
    <property type="term" value="F:arylsulfatase activity"/>
    <property type="evidence" value="ECO:0007669"/>
    <property type="project" value="TreeGrafter"/>
</dbReference>
<dbReference type="RefSeq" id="WP_136078249.1">
    <property type="nucleotide sequence ID" value="NZ_CAAHFG010000001.1"/>
</dbReference>
<accession>A0A6C2TZ17</accession>
<dbReference type="InterPro" id="IPR024607">
    <property type="entry name" value="Sulfatase_CS"/>
</dbReference>